<evidence type="ECO:0000313" key="5">
    <source>
        <dbReference type="EMBL" id="TNN63952.1"/>
    </source>
</evidence>
<name>A0A4Z2HGI9_9TELE</name>
<dbReference type="FunFam" id="1.10.10.1420:FF:000006">
    <property type="entry name" value="Chromatin licensing and DNA replication factor 1"/>
    <property type="match status" value="1"/>
</dbReference>
<dbReference type="AlphaFoldDB" id="A0A4Z2HGI9"/>
<dbReference type="GO" id="GO:0005634">
    <property type="term" value="C:nucleus"/>
    <property type="evidence" value="ECO:0007669"/>
    <property type="project" value="TreeGrafter"/>
</dbReference>
<dbReference type="PANTHER" id="PTHR28637">
    <property type="entry name" value="DNA REPLICATION FACTOR CDT1"/>
    <property type="match status" value="1"/>
</dbReference>
<dbReference type="GO" id="GO:0003677">
    <property type="term" value="F:DNA binding"/>
    <property type="evidence" value="ECO:0007669"/>
    <property type="project" value="InterPro"/>
</dbReference>
<keyword evidence="2" id="KW-0131">Cell cycle</keyword>
<dbReference type="PANTHER" id="PTHR28637:SF1">
    <property type="entry name" value="DNA REPLICATION FACTOR CDT1"/>
    <property type="match status" value="1"/>
</dbReference>
<protein>
    <submittedName>
        <fullName evidence="5">DNA replication factor Cdt1</fullName>
    </submittedName>
</protein>
<gene>
    <name evidence="5" type="primary">cdt1</name>
    <name evidence="5" type="ORF">EYF80_025794</name>
</gene>
<sequence length="166" mass="18674">MEKALVSLAQRTEGKEPAPPQNSAAAHVPAAPTALKGVSQSLLDRIRAKEAQKLQAAMTRNPKQEDRLLMMSRLPELARILRNVFVAEKKPALIMEVACNKAVASYRSALSTGEMEKHIRLLAELAADWLAIHPIRKDFYLKLNKNMELNVVLERLSSRLREEERI</sequence>
<feature type="domain" description="DNA replication factor Cdt1 C-terminal" evidence="4">
    <location>
        <begin position="41"/>
        <end position="136"/>
    </location>
</feature>
<dbReference type="Proteomes" id="UP000314294">
    <property type="component" value="Unassembled WGS sequence"/>
</dbReference>
<evidence type="ECO:0000256" key="1">
    <source>
        <dbReference type="ARBA" id="ARBA00008356"/>
    </source>
</evidence>
<dbReference type="InterPro" id="IPR045173">
    <property type="entry name" value="Cdt1"/>
</dbReference>
<dbReference type="OrthoDB" id="341730at2759"/>
<evidence type="ECO:0000259" key="4">
    <source>
        <dbReference type="Pfam" id="PF16679"/>
    </source>
</evidence>
<dbReference type="CDD" id="cd08767">
    <property type="entry name" value="Cdt1_c"/>
    <property type="match status" value="1"/>
</dbReference>
<dbReference type="GO" id="GO:0070182">
    <property type="term" value="F:DNA polymerase binding"/>
    <property type="evidence" value="ECO:0007669"/>
    <property type="project" value="TreeGrafter"/>
</dbReference>
<feature type="region of interest" description="Disordered" evidence="3">
    <location>
        <begin position="1"/>
        <end position="29"/>
    </location>
</feature>
<dbReference type="GO" id="GO:0030174">
    <property type="term" value="P:regulation of DNA-templated DNA replication initiation"/>
    <property type="evidence" value="ECO:0007669"/>
    <property type="project" value="InterPro"/>
</dbReference>
<comment type="similarity">
    <text evidence="1">Belongs to the Cdt1 family.</text>
</comment>
<keyword evidence="6" id="KW-1185">Reference proteome</keyword>
<reference evidence="5 6" key="1">
    <citation type="submission" date="2019-03" db="EMBL/GenBank/DDBJ databases">
        <title>First draft genome of Liparis tanakae, snailfish: a comprehensive survey of snailfish specific genes.</title>
        <authorList>
            <person name="Kim W."/>
            <person name="Song I."/>
            <person name="Jeong J.-H."/>
            <person name="Kim D."/>
            <person name="Kim S."/>
            <person name="Ryu S."/>
            <person name="Song J.Y."/>
            <person name="Lee S.K."/>
        </authorList>
    </citation>
    <scope>NUCLEOTIDE SEQUENCE [LARGE SCALE GENOMIC DNA]</scope>
    <source>
        <tissue evidence="5">Muscle</tissue>
    </source>
</reference>
<evidence type="ECO:0000256" key="3">
    <source>
        <dbReference type="SAM" id="MobiDB-lite"/>
    </source>
</evidence>
<proteinExistence type="inferred from homology"/>
<dbReference type="GO" id="GO:0071163">
    <property type="term" value="P:DNA replication preinitiation complex assembly"/>
    <property type="evidence" value="ECO:0007669"/>
    <property type="project" value="InterPro"/>
</dbReference>
<dbReference type="Gene3D" id="1.10.10.1420">
    <property type="entry name" value="DNA replication factor Cdt1, C-terminal WH domain"/>
    <property type="match status" value="1"/>
</dbReference>
<accession>A0A4Z2HGI9</accession>
<evidence type="ECO:0000313" key="6">
    <source>
        <dbReference type="Proteomes" id="UP000314294"/>
    </source>
</evidence>
<dbReference type="GO" id="GO:0000076">
    <property type="term" value="P:DNA replication checkpoint signaling"/>
    <property type="evidence" value="ECO:0007669"/>
    <property type="project" value="TreeGrafter"/>
</dbReference>
<organism evidence="5 6">
    <name type="scientific">Liparis tanakae</name>
    <name type="common">Tanaka's snailfish</name>
    <dbReference type="NCBI Taxonomy" id="230148"/>
    <lineage>
        <taxon>Eukaryota</taxon>
        <taxon>Metazoa</taxon>
        <taxon>Chordata</taxon>
        <taxon>Craniata</taxon>
        <taxon>Vertebrata</taxon>
        <taxon>Euteleostomi</taxon>
        <taxon>Actinopterygii</taxon>
        <taxon>Neopterygii</taxon>
        <taxon>Teleostei</taxon>
        <taxon>Neoteleostei</taxon>
        <taxon>Acanthomorphata</taxon>
        <taxon>Eupercaria</taxon>
        <taxon>Perciformes</taxon>
        <taxon>Cottioidei</taxon>
        <taxon>Cottales</taxon>
        <taxon>Liparidae</taxon>
        <taxon>Liparis</taxon>
    </lineage>
</organism>
<dbReference type="GO" id="GO:0000278">
    <property type="term" value="P:mitotic cell cycle"/>
    <property type="evidence" value="ECO:0007669"/>
    <property type="project" value="TreeGrafter"/>
</dbReference>
<dbReference type="InterPro" id="IPR038090">
    <property type="entry name" value="Cdt1_C_WH_dom_sf"/>
</dbReference>
<evidence type="ECO:0000256" key="2">
    <source>
        <dbReference type="ARBA" id="ARBA00023306"/>
    </source>
</evidence>
<dbReference type="InterPro" id="IPR032054">
    <property type="entry name" value="Cdt1_C"/>
</dbReference>
<dbReference type="EMBL" id="SRLO01000261">
    <property type="protein sequence ID" value="TNN63952.1"/>
    <property type="molecule type" value="Genomic_DNA"/>
</dbReference>
<comment type="caution">
    <text evidence="5">The sequence shown here is derived from an EMBL/GenBank/DDBJ whole genome shotgun (WGS) entry which is preliminary data.</text>
</comment>
<dbReference type="Pfam" id="PF16679">
    <property type="entry name" value="CDT1_C"/>
    <property type="match status" value="1"/>
</dbReference>